<keyword evidence="2 8" id="KW-0808">Transferase</keyword>
<evidence type="ECO:0000256" key="5">
    <source>
        <dbReference type="ARBA" id="ARBA00022842"/>
    </source>
</evidence>
<dbReference type="InterPro" id="IPR029044">
    <property type="entry name" value="Nucleotide-diphossugar_trans"/>
</dbReference>
<comment type="caution">
    <text evidence="8">Lacks conserved residue(s) required for the propagation of feature annotation.</text>
</comment>
<comment type="catalytic activity">
    <reaction evidence="8">
        <text>Mo-molybdopterin + GTP + H(+) = Mo-molybdopterin guanine dinucleotide + diphosphate</text>
        <dbReference type="Rhea" id="RHEA:34243"/>
        <dbReference type="ChEBI" id="CHEBI:15378"/>
        <dbReference type="ChEBI" id="CHEBI:33019"/>
        <dbReference type="ChEBI" id="CHEBI:37565"/>
        <dbReference type="ChEBI" id="CHEBI:71302"/>
        <dbReference type="ChEBI" id="CHEBI:71310"/>
        <dbReference type="EC" id="2.7.7.77"/>
    </reaction>
</comment>
<evidence type="ECO:0000256" key="1">
    <source>
        <dbReference type="ARBA" id="ARBA00022490"/>
    </source>
</evidence>
<organism evidence="10 11">
    <name type="scientific">Sutterella wadsworthensis 2_1_59BFAA</name>
    <dbReference type="NCBI Taxonomy" id="742823"/>
    <lineage>
        <taxon>Bacteria</taxon>
        <taxon>Pseudomonadati</taxon>
        <taxon>Pseudomonadota</taxon>
        <taxon>Betaproteobacteria</taxon>
        <taxon>Burkholderiales</taxon>
        <taxon>Sutterellaceae</taxon>
        <taxon>Sutterella</taxon>
    </lineage>
</organism>
<dbReference type="HOGENOM" id="CLU_055597_5_1_4"/>
<dbReference type="GO" id="GO:0061603">
    <property type="term" value="F:molybdenum cofactor guanylyltransferase activity"/>
    <property type="evidence" value="ECO:0007669"/>
    <property type="project" value="UniProtKB-EC"/>
</dbReference>
<proteinExistence type="inferred from homology"/>
<evidence type="ECO:0000313" key="10">
    <source>
        <dbReference type="EMBL" id="EKB30097.1"/>
    </source>
</evidence>
<keyword evidence="6 8" id="KW-0342">GTP-binding</keyword>
<dbReference type="HAMAP" id="MF_00316">
    <property type="entry name" value="MobA"/>
    <property type="match status" value="1"/>
</dbReference>
<dbReference type="EMBL" id="ADMG01000058">
    <property type="protein sequence ID" value="EKB30097.1"/>
    <property type="molecule type" value="Genomic_DNA"/>
</dbReference>
<dbReference type="GO" id="GO:0005737">
    <property type="term" value="C:cytoplasm"/>
    <property type="evidence" value="ECO:0007669"/>
    <property type="project" value="UniProtKB-SubCell"/>
</dbReference>
<dbReference type="GO" id="GO:0046872">
    <property type="term" value="F:metal ion binding"/>
    <property type="evidence" value="ECO:0007669"/>
    <property type="project" value="UniProtKB-KW"/>
</dbReference>
<evidence type="ECO:0000256" key="8">
    <source>
        <dbReference type="HAMAP-Rule" id="MF_00316"/>
    </source>
</evidence>
<comment type="cofactor">
    <cofactor evidence="8">
        <name>Mg(2+)</name>
        <dbReference type="ChEBI" id="CHEBI:18420"/>
    </cofactor>
</comment>
<dbReference type="SUPFAM" id="SSF53448">
    <property type="entry name" value="Nucleotide-diphospho-sugar transferases"/>
    <property type="match status" value="1"/>
</dbReference>
<feature type="binding site" evidence="8">
    <location>
        <position position="115"/>
    </location>
    <ligand>
        <name>GTP</name>
        <dbReference type="ChEBI" id="CHEBI:37565"/>
    </ligand>
</feature>
<keyword evidence="3 8" id="KW-0479">Metal-binding</keyword>
<dbReference type="Gene3D" id="3.90.550.10">
    <property type="entry name" value="Spore Coat Polysaccharide Biosynthesis Protein SpsA, Chain A"/>
    <property type="match status" value="1"/>
</dbReference>
<dbReference type="Proteomes" id="UP000005835">
    <property type="component" value="Unassembled WGS sequence"/>
</dbReference>
<dbReference type="AlphaFoldDB" id="K1JQT8"/>
<evidence type="ECO:0000256" key="4">
    <source>
        <dbReference type="ARBA" id="ARBA00022741"/>
    </source>
</evidence>
<protein>
    <recommendedName>
        <fullName evidence="8">Molybdenum cofactor guanylyltransferase</fullName>
        <shortName evidence="8">MoCo guanylyltransferase</shortName>
        <ecNumber evidence="8">2.7.7.77</ecNumber>
    </recommendedName>
    <alternativeName>
        <fullName evidence="8">GTP:molybdopterin guanylyltransferase</fullName>
    </alternativeName>
    <alternativeName>
        <fullName evidence="8">Mo-MPT guanylyltransferase</fullName>
    </alternativeName>
    <alternativeName>
        <fullName evidence="8">Molybdopterin guanylyltransferase</fullName>
    </alternativeName>
    <alternativeName>
        <fullName evidence="8">Molybdopterin-guanine dinucleotide synthase</fullName>
        <shortName evidence="8">MGD synthase</shortName>
    </alternativeName>
</protein>
<sequence length="215" mass="23191">MTKTAVAAPERANTIGLVLAGGRATRMGGVNKGLVLFNGEPMAGRVIRTLAGQVSHVWVSANRDADAFVKLGAQKVFADVLEGFPGPLAALDSLNERLRTEGTEGVEWILTVPCDVPLVPETLLEVFVGAFDGSPAYTIETGGYDQNTISLVHVSVLPTVRPFLEGGDRKLGLWFERQGRGHVHWDGPKSDFYNVNAPQDLRQLESEAKTGALRR</sequence>
<dbReference type="CDD" id="cd02503">
    <property type="entry name" value="MobA"/>
    <property type="match status" value="1"/>
</dbReference>
<dbReference type="EC" id="2.7.7.77" evidence="8"/>
<keyword evidence="7 8" id="KW-0501">Molybdenum cofactor biosynthesis</keyword>
<evidence type="ECO:0000313" key="11">
    <source>
        <dbReference type="Proteomes" id="UP000005835"/>
    </source>
</evidence>
<dbReference type="InterPro" id="IPR013482">
    <property type="entry name" value="Molybde_CF_guanTrfase"/>
</dbReference>
<feature type="binding site" evidence="8">
    <location>
        <begin position="19"/>
        <end position="21"/>
    </location>
    <ligand>
        <name>GTP</name>
        <dbReference type="ChEBI" id="CHEBI:37565"/>
    </ligand>
</feature>
<dbReference type="PANTHER" id="PTHR19136:SF81">
    <property type="entry name" value="MOLYBDENUM COFACTOR GUANYLYLTRANSFERASE"/>
    <property type="match status" value="1"/>
</dbReference>
<accession>K1JQT8</accession>
<comment type="domain">
    <text evidence="8">The N-terminal domain determines nucleotide recognition and specific binding, while the C-terminal domain determines the specific binding to the target protein.</text>
</comment>
<dbReference type="RefSeq" id="WP_005437354.1">
    <property type="nucleotide sequence ID" value="NZ_JH815522.1"/>
</dbReference>
<dbReference type="GO" id="GO:1902758">
    <property type="term" value="P:bis(molybdopterin guanine dinucleotide)molybdenum biosynthetic process"/>
    <property type="evidence" value="ECO:0007669"/>
    <property type="project" value="TreeGrafter"/>
</dbReference>
<keyword evidence="11" id="KW-1185">Reference proteome</keyword>
<comment type="subcellular location">
    <subcellularLocation>
        <location evidence="8">Cytoplasm</location>
    </subcellularLocation>
</comment>
<keyword evidence="1 8" id="KW-0963">Cytoplasm</keyword>
<keyword evidence="4 8" id="KW-0547">Nucleotide-binding</keyword>
<dbReference type="eggNOG" id="COG0746">
    <property type="taxonomic scope" value="Bacteria"/>
</dbReference>
<comment type="subunit">
    <text evidence="8">Monomer.</text>
</comment>
<dbReference type="STRING" id="742823.HMPREF9465_02365"/>
<keyword evidence="5 8" id="KW-0460">Magnesium</keyword>
<dbReference type="NCBIfam" id="TIGR02665">
    <property type="entry name" value="molyb_mobA"/>
    <property type="match status" value="1"/>
</dbReference>
<reference evidence="10 11" key="1">
    <citation type="submission" date="2012-05" db="EMBL/GenBank/DDBJ databases">
        <title>The Genome Sequence of Sutterella wadsworthensis 2_1_59BFAA.</title>
        <authorList>
            <consortium name="The Broad Institute Genome Sequencing Platform"/>
            <person name="Earl A."/>
            <person name="Ward D."/>
            <person name="Feldgarden M."/>
            <person name="Gevers D."/>
            <person name="Daigneault M."/>
            <person name="Strauss J."/>
            <person name="Allen-Vercoe E."/>
            <person name="Walker B."/>
            <person name="Young S.K."/>
            <person name="Zeng Q."/>
            <person name="Gargeya S."/>
            <person name="Fitzgerald M."/>
            <person name="Haas B."/>
            <person name="Abouelleil A."/>
            <person name="Alvarado L."/>
            <person name="Arachchi H.M."/>
            <person name="Berlin A.M."/>
            <person name="Chapman S.B."/>
            <person name="Goldberg J."/>
            <person name="Griggs A."/>
            <person name="Gujja S."/>
            <person name="Hansen M."/>
            <person name="Howarth C."/>
            <person name="Imamovic A."/>
            <person name="Larimer J."/>
            <person name="McCowen C."/>
            <person name="Montmayeur A."/>
            <person name="Murphy C."/>
            <person name="Neiman D."/>
            <person name="Pearson M."/>
            <person name="Priest M."/>
            <person name="Roberts A."/>
            <person name="Saif S."/>
            <person name="Shea T."/>
            <person name="Sisk P."/>
            <person name="Sykes S."/>
            <person name="Wortman J."/>
            <person name="Nusbaum C."/>
            <person name="Birren B."/>
        </authorList>
    </citation>
    <scope>NUCLEOTIDE SEQUENCE [LARGE SCALE GENOMIC DNA]</scope>
    <source>
        <strain evidence="10 11">2_1_59BFAA</strain>
    </source>
</reference>
<dbReference type="InterPro" id="IPR025877">
    <property type="entry name" value="MobA-like_NTP_Trfase"/>
</dbReference>
<name>K1JQT8_9BURK</name>
<evidence type="ECO:0000256" key="3">
    <source>
        <dbReference type="ARBA" id="ARBA00022723"/>
    </source>
</evidence>
<evidence type="ECO:0000259" key="9">
    <source>
        <dbReference type="Pfam" id="PF12804"/>
    </source>
</evidence>
<feature type="domain" description="MobA-like NTP transferase" evidence="9">
    <location>
        <begin position="16"/>
        <end position="169"/>
    </location>
</feature>
<dbReference type="Pfam" id="PF12804">
    <property type="entry name" value="NTP_transf_3"/>
    <property type="match status" value="1"/>
</dbReference>
<gene>
    <name evidence="8" type="primary">mobA</name>
    <name evidence="10" type="ORF">HMPREF9465_02365</name>
</gene>
<feature type="binding site" evidence="8">
    <location>
        <position position="79"/>
    </location>
    <ligand>
        <name>GTP</name>
        <dbReference type="ChEBI" id="CHEBI:37565"/>
    </ligand>
</feature>
<dbReference type="OrthoDB" id="9788394at2"/>
<comment type="function">
    <text evidence="8">Transfers a GMP moiety from GTP to Mo-molybdopterin (Mo-MPT) cofactor (Moco or molybdenum cofactor) to form Mo-molybdopterin guanine dinucleotide (Mo-MGD) cofactor.</text>
</comment>
<feature type="binding site" evidence="8">
    <location>
        <position position="32"/>
    </location>
    <ligand>
        <name>GTP</name>
        <dbReference type="ChEBI" id="CHEBI:37565"/>
    </ligand>
</feature>
<evidence type="ECO:0000256" key="6">
    <source>
        <dbReference type="ARBA" id="ARBA00023134"/>
    </source>
</evidence>
<comment type="similarity">
    <text evidence="8">Belongs to the MobA family.</text>
</comment>
<evidence type="ECO:0000256" key="2">
    <source>
        <dbReference type="ARBA" id="ARBA00022679"/>
    </source>
</evidence>
<feature type="binding site" evidence="8">
    <location>
        <position position="115"/>
    </location>
    <ligand>
        <name>Mg(2+)</name>
        <dbReference type="ChEBI" id="CHEBI:18420"/>
    </ligand>
</feature>
<dbReference type="PATRIC" id="fig|742823.3.peg.2370"/>
<comment type="caution">
    <text evidence="10">The sequence shown here is derived from an EMBL/GenBank/DDBJ whole genome shotgun (WGS) entry which is preliminary data.</text>
</comment>
<dbReference type="PANTHER" id="PTHR19136">
    <property type="entry name" value="MOLYBDENUM COFACTOR GUANYLYLTRANSFERASE"/>
    <property type="match status" value="1"/>
</dbReference>
<evidence type="ECO:0000256" key="7">
    <source>
        <dbReference type="ARBA" id="ARBA00023150"/>
    </source>
</evidence>
<dbReference type="GO" id="GO:0005525">
    <property type="term" value="F:GTP binding"/>
    <property type="evidence" value="ECO:0007669"/>
    <property type="project" value="UniProtKB-UniRule"/>
</dbReference>